<keyword evidence="3" id="KW-1185">Reference proteome</keyword>
<evidence type="ECO:0000313" key="2">
    <source>
        <dbReference type="EMBL" id="KAK8388303.1"/>
    </source>
</evidence>
<comment type="caution">
    <text evidence="2">The sequence shown here is derived from an EMBL/GenBank/DDBJ whole genome shotgun (WGS) entry which is preliminary data.</text>
</comment>
<evidence type="ECO:0000256" key="1">
    <source>
        <dbReference type="SAM" id="MobiDB-lite"/>
    </source>
</evidence>
<name>A0AAW0TKP3_SCYPA</name>
<evidence type="ECO:0000313" key="3">
    <source>
        <dbReference type="Proteomes" id="UP001487740"/>
    </source>
</evidence>
<sequence length="112" mass="11782">MQTACLNILMRAGELAGEQEAATHQRPVPDSPAPGAEVTDKTRLSQSQQQQQPTQPPASQPVSLQPLGVLSVRAPSYAPGLSPSLTRTDTHTYTLSCNSENNKVSGGVSSDL</sequence>
<protein>
    <submittedName>
        <fullName evidence="2">Uncharacterized protein</fullName>
    </submittedName>
</protein>
<organism evidence="2 3">
    <name type="scientific">Scylla paramamosain</name>
    <name type="common">Mud crab</name>
    <dbReference type="NCBI Taxonomy" id="85552"/>
    <lineage>
        <taxon>Eukaryota</taxon>
        <taxon>Metazoa</taxon>
        <taxon>Ecdysozoa</taxon>
        <taxon>Arthropoda</taxon>
        <taxon>Crustacea</taxon>
        <taxon>Multicrustacea</taxon>
        <taxon>Malacostraca</taxon>
        <taxon>Eumalacostraca</taxon>
        <taxon>Eucarida</taxon>
        <taxon>Decapoda</taxon>
        <taxon>Pleocyemata</taxon>
        <taxon>Brachyura</taxon>
        <taxon>Eubrachyura</taxon>
        <taxon>Portunoidea</taxon>
        <taxon>Portunidae</taxon>
        <taxon>Portuninae</taxon>
        <taxon>Scylla</taxon>
    </lineage>
</organism>
<dbReference type="Proteomes" id="UP001487740">
    <property type="component" value="Unassembled WGS sequence"/>
</dbReference>
<gene>
    <name evidence="2" type="ORF">O3P69_020362</name>
</gene>
<accession>A0AAW0TKP3</accession>
<dbReference type="AlphaFoldDB" id="A0AAW0TKP3"/>
<dbReference type="EMBL" id="JARAKH010000028">
    <property type="protein sequence ID" value="KAK8388303.1"/>
    <property type="molecule type" value="Genomic_DNA"/>
</dbReference>
<proteinExistence type="predicted"/>
<feature type="region of interest" description="Disordered" evidence="1">
    <location>
        <begin position="17"/>
        <end position="67"/>
    </location>
</feature>
<reference evidence="2 3" key="1">
    <citation type="submission" date="2023-03" db="EMBL/GenBank/DDBJ databases">
        <title>High-quality genome of Scylla paramamosain provides insights in environmental adaptation.</title>
        <authorList>
            <person name="Zhang L."/>
        </authorList>
    </citation>
    <scope>NUCLEOTIDE SEQUENCE [LARGE SCALE GENOMIC DNA]</scope>
    <source>
        <strain evidence="2">LZ_2023a</strain>
        <tissue evidence="2">Muscle</tissue>
    </source>
</reference>